<keyword evidence="1" id="KW-0472">Membrane</keyword>
<evidence type="ECO:0000256" key="1">
    <source>
        <dbReference type="SAM" id="Phobius"/>
    </source>
</evidence>
<dbReference type="EMBL" id="APPC01000024">
    <property type="protein sequence ID" value="ENU90940.1"/>
    <property type="molecule type" value="Genomic_DNA"/>
</dbReference>
<protein>
    <submittedName>
        <fullName evidence="2">Uncharacterized protein</fullName>
    </submittedName>
</protein>
<accession>N8UU57</accession>
<comment type="caution">
    <text evidence="2">The sequence shown here is derived from an EMBL/GenBank/DDBJ whole genome shotgun (WGS) entry which is preliminary data.</text>
</comment>
<proteinExistence type="predicted"/>
<organism evidence="2 3">
    <name type="scientific">Acinetobacter vivianii</name>
    <dbReference type="NCBI Taxonomy" id="1776742"/>
    <lineage>
        <taxon>Bacteria</taxon>
        <taxon>Pseudomonadati</taxon>
        <taxon>Pseudomonadota</taxon>
        <taxon>Gammaproteobacteria</taxon>
        <taxon>Moraxellales</taxon>
        <taxon>Moraxellaceae</taxon>
        <taxon>Acinetobacter</taxon>
    </lineage>
</organism>
<dbReference type="RefSeq" id="WP_004773562.1">
    <property type="nucleotide sequence ID" value="NZ_KB849359.1"/>
</dbReference>
<name>N8UU57_9GAMM</name>
<feature type="transmembrane region" description="Helical" evidence="1">
    <location>
        <begin position="14"/>
        <end position="33"/>
    </location>
</feature>
<dbReference type="HOGENOM" id="CLU_1451532_0_0_6"/>
<keyword evidence="1" id="KW-0812">Transmembrane</keyword>
<keyword evidence="1" id="KW-1133">Transmembrane helix</keyword>
<dbReference type="Proteomes" id="UP000013049">
    <property type="component" value="Unassembled WGS sequence"/>
</dbReference>
<sequence length="186" mass="22034">MAYKRIALKQNKRLICFIVLFLCAIGFGFYWNYKMNYEMIVKFTQLDESEPNFPFGQRKIDASQWIKKGYVKINDYQIYNPNPTPLEKDFQLASAISDGVERFNNNYPKLYAFFETKGSFDEFLKKDIKIKYINSTFNEDTNLPTDDTFLVTFDNYQIKVSRELKNDSFSLFAYDLKKISELSEGY</sequence>
<reference evidence="2 3" key="1">
    <citation type="submission" date="2013-02" db="EMBL/GenBank/DDBJ databases">
        <title>The Genome Sequence of Acinetobacter sp. NIPH 758.</title>
        <authorList>
            <consortium name="The Broad Institute Genome Sequencing Platform"/>
            <consortium name="The Broad Institute Genome Sequencing Center for Infectious Disease"/>
            <person name="Cerqueira G."/>
            <person name="Feldgarden M."/>
            <person name="Courvalin P."/>
            <person name="Perichon B."/>
            <person name="Grillot-Courvalin C."/>
            <person name="Clermont D."/>
            <person name="Rocha E."/>
            <person name="Yoon E.-J."/>
            <person name="Nemec A."/>
            <person name="Walker B."/>
            <person name="Young S.K."/>
            <person name="Zeng Q."/>
            <person name="Gargeya S."/>
            <person name="Fitzgerald M."/>
            <person name="Haas B."/>
            <person name="Abouelleil A."/>
            <person name="Alvarado L."/>
            <person name="Arachchi H.M."/>
            <person name="Berlin A.M."/>
            <person name="Chapman S.B."/>
            <person name="Dewar J."/>
            <person name="Goldberg J."/>
            <person name="Griggs A."/>
            <person name="Gujja S."/>
            <person name="Hansen M."/>
            <person name="Howarth C."/>
            <person name="Imamovic A."/>
            <person name="Larimer J."/>
            <person name="McCowan C."/>
            <person name="Murphy C."/>
            <person name="Neiman D."/>
            <person name="Pearson M."/>
            <person name="Priest M."/>
            <person name="Roberts A."/>
            <person name="Saif S."/>
            <person name="Shea T."/>
            <person name="Sisk P."/>
            <person name="Sykes S."/>
            <person name="Wortman J."/>
            <person name="Nusbaum C."/>
            <person name="Birren B."/>
        </authorList>
    </citation>
    <scope>NUCLEOTIDE SEQUENCE [LARGE SCALE GENOMIC DNA]</scope>
    <source>
        <strain evidence="2 3">NIPH 758</strain>
    </source>
</reference>
<evidence type="ECO:0000313" key="2">
    <source>
        <dbReference type="EMBL" id="ENU90940.1"/>
    </source>
</evidence>
<gene>
    <name evidence="2" type="ORF">F971_03407</name>
</gene>
<dbReference type="AlphaFoldDB" id="N8UU57"/>
<evidence type="ECO:0000313" key="3">
    <source>
        <dbReference type="Proteomes" id="UP000013049"/>
    </source>
</evidence>